<dbReference type="Proteomes" id="UP000447434">
    <property type="component" value="Chromosome 15"/>
</dbReference>
<keyword evidence="3" id="KW-0134">Cell wall</keyword>
<reference evidence="8" key="1">
    <citation type="journal article" date="2020" name="Nat. Commun.">
        <title>Genome sequence of the cluster root forming white lupin.</title>
        <authorList>
            <person name="Hufnagel B."/>
            <person name="Marques A."/>
            <person name="Soriano A."/>
            <person name="Marques L."/>
            <person name="Divol F."/>
            <person name="Doumas P."/>
            <person name="Sallet E."/>
            <person name="Mancinotti D."/>
            <person name="Carrere S."/>
            <person name="Marande W."/>
            <person name="Arribat S."/>
            <person name="Keller J."/>
            <person name="Huneau C."/>
            <person name="Blein T."/>
            <person name="Aime D."/>
            <person name="Laguerre M."/>
            <person name="Taylor J."/>
            <person name="Schubert V."/>
            <person name="Nelson M."/>
            <person name="Geu-Flores F."/>
            <person name="Crespi M."/>
            <person name="Gallardo-Guerrero K."/>
            <person name="Delaux P.-M."/>
            <person name="Salse J."/>
            <person name="Berges H."/>
            <person name="Guyot R."/>
            <person name="Gouzy J."/>
            <person name="Peret B."/>
        </authorList>
    </citation>
    <scope>NUCLEOTIDE SEQUENCE [LARGE SCALE GENOMIC DNA]</scope>
    <source>
        <strain evidence="8">cv. Amiga</strain>
    </source>
</reference>
<dbReference type="EMBL" id="WOCE01000015">
    <property type="protein sequence ID" value="KAE9598189.1"/>
    <property type="molecule type" value="Genomic_DNA"/>
</dbReference>
<keyword evidence="5 6" id="KW-0326">Glycosidase</keyword>
<dbReference type="PANTHER" id="PTHR31339">
    <property type="entry name" value="PECTIN LYASE-RELATED"/>
    <property type="match status" value="1"/>
</dbReference>
<keyword evidence="3" id="KW-0964">Secreted</keyword>
<name>A0A6A5PB93_LUPAL</name>
<keyword evidence="8" id="KW-1185">Reference proteome</keyword>
<evidence type="ECO:0000256" key="2">
    <source>
        <dbReference type="ARBA" id="ARBA00008834"/>
    </source>
</evidence>
<evidence type="ECO:0000313" key="8">
    <source>
        <dbReference type="Proteomes" id="UP000447434"/>
    </source>
</evidence>
<evidence type="ECO:0000256" key="4">
    <source>
        <dbReference type="ARBA" id="ARBA00022801"/>
    </source>
</evidence>
<dbReference type="OrthoDB" id="187139at2759"/>
<sequence>MKKDSTLVDVVLVLALFCCSTWPVYSSNSLCKHTNFDEIRRPHSVSITEFGAVGDGITLNTKAFQNAIFYLNSFADKGGAKLFVPAGRWLTGSFDLISHLTLSLDKDAVILGSTDIDDWPVVDPLPSYGRGRELPGGRHMSLIYGRNLTDVIITGNNGTIDGQGSIWWSRFRNKTLDYTRPHLIELMNSTGVLISNLIFLNSPFWTIHPVYCSQVTIQNVTVLAPLDSPNTDGIDPDSSDHVCIEDCYISTGDDLIAIKSGWDEYGIAFDRPSTNIIIHRLTGKTQTSAGIAIGSEMSGGISEVHAENIHFYDSYNAIRIKTSPGRGGYVRNIYISNMSLVNVDIAIRFTGLYGEHPDEYYNPNALPIIEKITIEDVIGQNIKHAGIIEGIKGDNFINICLSNINLNVTSTYPWNCSYVEGFSDLVVPQACESLKERMFTDHCSDCYNLSKCIASW</sequence>
<dbReference type="InterPro" id="IPR011050">
    <property type="entry name" value="Pectin_lyase_fold/virulence"/>
</dbReference>
<dbReference type="InterPro" id="IPR006626">
    <property type="entry name" value="PbH1"/>
</dbReference>
<evidence type="ECO:0000256" key="5">
    <source>
        <dbReference type="ARBA" id="ARBA00023295"/>
    </source>
</evidence>
<keyword evidence="4 6" id="KW-0378">Hydrolase</keyword>
<protein>
    <submittedName>
        <fullName evidence="7">Putative galacturan 1,4-alpha-galacturonidase</fullName>
    </submittedName>
</protein>
<dbReference type="SMART" id="SM00710">
    <property type="entry name" value="PbH1"/>
    <property type="match status" value="5"/>
</dbReference>
<dbReference type="PANTHER" id="PTHR31339:SF9">
    <property type="entry name" value="PLASMIN AND FIBRONECTIN-BINDING PROTEIN A"/>
    <property type="match status" value="1"/>
</dbReference>
<dbReference type="InterPro" id="IPR051801">
    <property type="entry name" value="GH28_Enzymes"/>
</dbReference>
<dbReference type="GO" id="GO:0005975">
    <property type="term" value="P:carbohydrate metabolic process"/>
    <property type="evidence" value="ECO:0007669"/>
    <property type="project" value="InterPro"/>
</dbReference>
<dbReference type="InterPro" id="IPR012334">
    <property type="entry name" value="Pectin_lyas_fold"/>
</dbReference>
<dbReference type="AlphaFoldDB" id="A0A6A5PB93"/>
<gene>
    <name evidence="7" type="ORF">Lalb_Chr15g0077881</name>
</gene>
<dbReference type="GO" id="GO:0004650">
    <property type="term" value="F:polygalacturonase activity"/>
    <property type="evidence" value="ECO:0007669"/>
    <property type="project" value="InterPro"/>
</dbReference>
<evidence type="ECO:0000256" key="6">
    <source>
        <dbReference type="RuleBase" id="RU361169"/>
    </source>
</evidence>
<dbReference type="SUPFAM" id="SSF51126">
    <property type="entry name" value="Pectin lyase-like"/>
    <property type="match status" value="1"/>
</dbReference>
<dbReference type="Pfam" id="PF00295">
    <property type="entry name" value="Glyco_hydro_28"/>
    <property type="match status" value="1"/>
</dbReference>
<evidence type="ECO:0000256" key="3">
    <source>
        <dbReference type="ARBA" id="ARBA00022512"/>
    </source>
</evidence>
<accession>A0A6A5PB93</accession>
<organism evidence="7 8">
    <name type="scientific">Lupinus albus</name>
    <name type="common">White lupine</name>
    <name type="synonym">Lupinus termis</name>
    <dbReference type="NCBI Taxonomy" id="3870"/>
    <lineage>
        <taxon>Eukaryota</taxon>
        <taxon>Viridiplantae</taxon>
        <taxon>Streptophyta</taxon>
        <taxon>Embryophyta</taxon>
        <taxon>Tracheophyta</taxon>
        <taxon>Spermatophyta</taxon>
        <taxon>Magnoliopsida</taxon>
        <taxon>eudicotyledons</taxon>
        <taxon>Gunneridae</taxon>
        <taxon>Pentapetalae</taxon>
        <taxon>rosids</taxon>
        <taxon>fabids</taxon>
        <taxon>Fabales</taxon>
        <taxon>Fabaceae</taxon>
        <taxon>Papilionoideae</taxon>
        <taxon>50 kb inversion clade</taxon>
        <taxon>genistoids sensu lato</taxon>
        <taxon>core genistoids</taxon>
        <taxon>Genisteae</taxon>
        <taxon>Lupinus</taxon>
    </lineage>
</organism>
<comment type="subcellular location">
    <subcellularLocation>
        <location evidence="1">Secreted</location>
        <location evidence="1">Cell wall</location>
    </subcellularLocation>
</comment>
<dbReference type="Gene3D" id="2.160.20.10">
    <property type="entry name" value="Single-stranded right-handed beta-helix, Pectin lyase-like"/>
    <property type="match status" value="1"/>
</dbReference>
<comment type="caution">
    <text evidence="7">The sequence shown here is derived from an EMBL/GenBank/DDBJ whole genome shotgun (WGS) entry which is preliminary data.</text>
</comment>
<proteinExistence type="inferred from homology"/>
<evidence type="ECO:0000256" key="1">
    <source>
        <dbReference type="ARBA" id="ARBA00004191"/>
    </source>
</evidence>
<comment type="similarity">
    <text evidence="2 6">Belongs to the glycosyl hydrolase 28 family.</text>
</comment>
<evidence type="ECO:0000313" key="7">
    <source>
        <dbReference type="EMBL" id="KAE9598189.1"/>
    </source>
</evidence>
<dbReference type="InterPro" id="IPR000743">
    <property type="entry name" value="Glyco_hydro_28"/>
</dbReference>